<comment type="caution">
    <text evidence="2">The sequence shown here is derived from an EMBL/GenBank/DDBJ whole genome shotgun (WGS) entry which is preliminary data.</text>
</comment>
<gene>
    <name evidence="2" type="ORF">FPQ13_12295</name>
</gene>
<accession>A0A556P6T9</accession>
<feature type="domain" description="Opine dehydrogenase" evidence="1">
    <location>
        <begin position="201"/>
        <end position="344"/>
    </location>
</feature>
<sequence length="394" mass="44376">MDRDIVSIDDDDIDGRWEMMNKPVTVIGMNEVGLATAADLTARGFAVTLFNSGLDDHLLKNKESGIYFNNEWVFPEPVTSDVEEALFASSLVLITESVNHIELLAEMCAPYLTDNHRVVFLGHGSLASIRWTRRLKELDVEANILVGETHLPPYETKYNEDTTEVELLLRTKKLLFSTYPVADNDEFFRGMRSVYPSIEKATNSWEVLLNNLLPETVVAPLLSNLAKFDQDDAHFQVYLDGLSPSVVNVIQEVDQERQKICRALGLEAKNLERRLVETGYARPLNELMEQLKESDVLKKKSIVASDENAQLMEGLHFAIVPWIELANMLELETPTLNALLHIGSVSLDRLLVQEGLTLDKIGFFNETADSLIAAVQETSEQENDEETDEPQLLK</sequence>
<dbReference type="OrthoDB" id="1073746at2"/>
<dbReference type="InterPro" id="IPR013328">
    <property type="entry name" value="6PGD_dom2"/>
</dbReference>
<dbReference type="InterPro" id="IPR008927">
    <property type="entry name" value="6-PGluconate_DH-like_C_sf"/>
</dbReference>
<dbReference type="Pfam" id="PF02317">
    <property type="entry name" value="Octopine_DH"/>
    <property type="match status" value="1"/>
</dbReference>
<organism evidence="2 3">
    <name type="scientific">Allobacillus salarius</name>
    <dbReference type="NCBI Taxonomy" id="1955272"/>
    <lineage>
        <taxon>Bacteria</taxon>
        <taxon>Bacillati</taxon>
        <taxon>Bacillota</taxon>
        <taxon>Bacilli</taxon>
        <taxon>Bacillales</taxon>
        <taxon>Bacillaceae</taxon>
        <taxon>Allobacillus</taxon>
    </lineage>
</organism>
<evidence type="ECO:0000313" key="2">
    <source>
        <dbReference type="EMBL" id="TSJ60094.1"/>
    </source>
</evidence>
<dbReference type="EMBL" id="VMHE01000036">
    <property type="protein sequence ID" value="TSJ60094.1"/>
    <property type="molecule type" value="Genomic_DNA"/>
</dbReference>
<dbReference type="Proteomes" id="UP000316425">
    <property type="component" value="Unassembled WGS sequence"/>
</dbReference>
<dbReference type="InterPro" id="IPR003421">
    <property type="entry name" value="Opine_DH"/>
</dbReference>
<reference evidence="2 3" key="1">
    <citation type="submission" date="2019-07" db="EMBL/GenBank/DDBJ databases">
        <title>Allobacillus sp. nov. SKP isolated from shrimp paste of Euphausiacea.</title>
        <authorList>
            <person name="Kanchanasin P."/>
            <person name="Tanasupawat S."/>
            <person name="Shi W."/>
            <person name="Wu L."/>
            <person name="Ma J."/>
        </authorList>
    </citation>
    <scope>NUCLEOTIDE SEQUENCE [LARGE SCALE GENOMIC DNA]</scope>
    <source>
        <strain evidence="2 3">SKP4-8</strain>
    </source>
</reference>
<dbReference type="InterPro" id="IPR036291">
    <property type="entry name" value="NAD(P)-bd_dom_sf"/>
</dbReference>
<dbReference type="Gene3D" id="3.40.50.720">
    <property type="entry name" value="NAD(P)-binding Rossmann-like Domain"/>
    <property type="match status" value="1"/>
</dbReference>
<dbReference type="SUPFAM" id="SSF48179">
    <property type="entry name" value="6-phosphogluconate dehydrogenase C-terminal domain-like"/>
    <property type="match status" value="1"/>
</dbReference>
<proteinExistence type="predicted"/>
<dbReference type="SUPFAM" id="SSF51735">
    <property type="entry name" value="NAD(P)-binding Rossmann-fold domains"/>
    <property type="match status" value="1"/>
</dbReference>
<dbReference type="Gene3D" id="1.10.1040.10">
    <property type="entry name" value="N-(1-d-carboxylethyl)-l-norvaline Dehydrogenase, domain 2"/>
    <property type="match status" value="1"/>
</dbReference>
<dbReference type="GO" id="GO:0016491">
    <property type="term" value="F:oxidoreductase activity"/>
    <property type="evidence" value="ECO:0007669"/>
    <property type="project" value="InterPro"/>
</dbReference>
<dbReference type="AlphaFoldDB" id="A0A556P6T9"/>
<name>A0A556P6T9_9BACI</name>
<keyword evidence="3" id="KW-1185">Reference proteome</keyword>
<evidence type="ECO:0000313" key="3">
    <source>
        <dbReference type="Proteomes" id="UP000316425"/>
    </source>
</evidence>
<evidence type="ECO:0000259" key="1">
    <source>
        <dbReference type="Pfam" id="PF02317"/>
    </source>
</evidence>
<protein>
    <recommendedName>
        <fullName evidence="1">Opine dehydrogenase domain-containing protein</fullName>
    </recommendedName>
</protein>